<dbReference type="EMBL" id="JAINZW010000001">
    <property type="protein sequence ID" value="MBZ4038285.1"/>
    <property type="molecule type" value="Genomic_DNA"/>
</dbReference>
<gene>
    <name evidence="2" type="ORF">K6753_01880</name>
</gene>
<organism evidence="2 3">
    <name type="scientific">Novilysobacter selenitireducens</name>
    <dbReference type="NCBI Taxonomy" id="2872639"/>
    <lineage>
        <taxon>Bacteria</taxon>
        <taxon>Pseudomonadati</taxon>
        <taxon>Pseudomonadota</taxon>
        <taxon>Gammaproteobacteria</taxon>
        <taxon>Lysobacterales</taxon>
        <taxon>Lysobacteraceae</taxon>
        <taxon>Novilysobacter</taxon>
    </lineage>
</organism>
<dbReference type="Proteomes" id="UP001430954">
    <property type="component" value="Unassembled WGS sequence"/>
</dbReference>
<evidence type="ECO:0000259" key="1">
    <source>
        <dbReference type="Pfam" id="PF09791"/>
    </source>
</evidence>
<dbReference type="RefSeq" id="WP_223674481.1">
    <property type="nucleotide sequence ID" value="NZ_JAINZW010000001.1"/>
</dbReference>
<dbReference type="InterPro" id="IPR019180">
    <property type="entry name" value="Oxidoreductase-like_N"/>
</dbReference>
<dbReference type="Pfam" id="PF09791">
    <property type="entry name" value="Oxidored-like"/>
    <property type="match status" value="1"/>
</dbReference>
<accession>A0ABS7T333</accession>
<evidence type="ECO:0000313" key="2">
    <source>
        <dbReference type="EMBL" id="MBZ4038285.1"/>
    </source>
</evidence>
<name>A0ABS7T333_9GAMM</name>
<proteinExistence type="predicted"/>
<dbReference type="InterPro" id="IPR039251">
    <property type="entry name" value="OXLD1"/>
</dbReference>
<evidence type="ECO:0000313" key="3">
    <source>
        <dbReference type="Proteomes" id="UP001430954"/>
    </source>
</evidence>
<comment type="caution">
    <text evidence="2">The sequence shown here is derived from an EMBL/GenBank/DDBJ whole genome shotgun (WGS) entry which is preliminary data.</text>
</comment>
<reference evidence="2 3" key="1">
    <citation type="submission" date="2021-09" db="EMBL/GenBank/DDBJ databases">
        <title>Lysobacter sp. 13A isolated from the river sediment.</title>
        <authorList>
            <person name="Liu H."/>
            <person name="Li S."/>
            <person name="Mao S."/>
        </authorList>
    </citation>
    <scope>NUCLEOTIDE SEQUENCE [LARGE SCALE GENOMIC DNA]</scope>
    <source>
        <strain evidence="2 3">13A</strain>
    </source>
</reference>
<protein>
    <submittedName>
        <fullName evidence="2">Oxidoreductase-like domain-containing protein</fullName>
    </submittedName>
</protein>
<feature type="domain" description="Oxidoreductase-like" evidence="1">
    <location>
        <begin position="9"/>
        <end position="48"/>
    </location>
</feature>
<keyword evidence="3" id="KW-1185">Reference proteome</keyword>
<dbReference type="PANTHER" id="PTHR21193:SF3">
    <property type="entry name" value="OXIDOREDUCTASE-LIKE DOMAIN-CONTAINING PROTEIN 1"/>
    <property type="match status" value="1"/>
</dbReference>
<dbReference type="PANTHER" id="PTHR21193">
    <property type="entry name" value="OXIDOREDUCTASE-LIKE DOMAIN-CONTAINING PROTEIN 1"/>
    <property type="match status" value="1"/>
</dbReference>
<sequence length="64" mass="6817">MTNTPDPRPVPPEKPLPTDCCGSGCAVCVNDAYQEELDDHEARLAAWRARNPAVDHDGGAGAEE</sequence>